<dbReference type="Proteomes" id="UP000681341">
    <property type="component" value="Unassembled WGS sequence"/>
</dbReference>
<dbReference type="SUPFAM" id="SSF52317">
    <property type="entry name" value="Class I glutamine amidotransferase-like"/>
    <property type="match status" value="1"/>
</dbReference>
<evidence type="ECO:0000256" key="1">
    <source>
        <dbReference type="ARBA" id="ARBA00022962"/>
    </source>
</evidence>
<sequence length="198" mass="20956">MKALLIDAYDSFAHIIYQYLRVLDIETDVIRSGDIAPAGALAHDGDFVLLGPGPGTPEDSGHVEMVRALAGVKPVLGVCLGHQAIGVAFGASVRPARHLMHGKTSAIGHDGRGVFAGAPEPLRATRYHSLIVVEDTLPDELEVTARSTDDGYVMGLRHRRHLVEGVQFHPESILTEAGMGLFAGFAAAVRDQHAGAPA</sequence>
<dbReference type="PRINTS" id="PR00096">
    <property type="entry name" value="GATASE"/>
</dbReference>
<keyword evidence="4" id="KW-1185">Reference proteome</keyword>
<dbReference type="InterPro" id="IPR017926">
    <property type="entry name" value="GATASE"/>
</dbReference>
<dbReference type="InterPro" id="IPR006221">
    <property type="entry name" value="TrpG/PapA_dom"/>
</dbReference>
<dbReference type="InterPro" id="IPR050472">
    <property type="entry name" value="Anth_synth/Amidotransfase"/>
</dbReference>
<dbReference type="PANTHER" id="PTHR43418">
    <property type="entry name" value="MULTIFUNCTIONAL TRYPTOPHAN BIOSYNTHESIS PROTEIN-RELATED"/>
    <property type="match status" value="1"/>
</dbReference>
<name>A0ABS3U6P2_9ACTN</name>
<reference evidence="3 4" key="1">
    <citation type="submission" date="2021-03" db="EMBL/GenBank/DDBJ databases">
        <title>Glycomyces sp. nov., a novel actinomycete isolated from soil.</title>
        <authorList>
            <person name="Yang X."/>
            <person name="Xu X."/>
        </authorList>
    </citation>
    <scope>NUCLEOTIDE SEQUENCE [LARGE SCALE GENOMIC DNA]</scope>
    <source>
        <strain evidence="3 4">NEAU-S30</strain>
    </source>
</reference>
<evidence type="ECO:0000313" key="4">
    <source>
        <dbReference type="Proteomes" id="UP000681341"/>
    </source>
</evidence>
<gene>
    <name evidence="3" type="ORF">J5V16_16610</name>
</gene>
<evidence type="ECO:0000259" key="2">
    <source>
        <dbReference type="Pfam" id="PF00117"/>
    </source>
</evidence>
<dbReference type="RefSeq" id="WP_208497565.1">
    <property type="nucleotide sequence ID" value="NZ_JAGFNP010000009.1"/>
</dbReference>
<accession>A0ABS3U6P2</accession>
<dbReference type="PANTHER" id="PTHR43418:SF4">
    <property type="entry name" value="MULTIFUNCTIONAL TRYPTOPHAN BIOSYNTHESIS PROTEIN"/>
    <property type="match status" value="1"/>
</dbReference>
<dbReference type="EMBL" id="JAGFNP010000009">
    <property type="protein sequence ID" value="MBO3734452.1"/>
    <property type="molecule type" value="Genomic_DNA"/>
</dbReference>
<proteinExistence type="predicted"/>
<dbReference type="NCBIfam" id="TIGR00566">
    <property type="entry name" value="trpG_papA"/>
    <property type="match status" value="1"/>
</dbReference>
<organism evidence="3 4">
    <name type="scientific">Glycomyces niveus</name>
    <dbReference type="NCBI Taxonomy" id="2820287"/>
    <lineage>
        <taxon>Bacteria</taxon>
        <taxon>Bacillati</taxon>
        <taxon>Actinomycetota</taxon>
        <taxon>Actinomycetes</taxon>
        <taxon>Glycomycetales</taxon>
        <taxon>Glycomycetaceae</taxon>
        <taxon>Glycomyces</taxon>
    </lineage>
</organism>
<dbReference type="PRINTS" id="PR00099">
    <property type="entry name" value="CPSGATASE"/>
</dbReference>
<dbReference type="Gene3D" id="3.40.50.880">
    <property type="match status" value="1"/>
</dbReference>
<evidence type="ECO:0000313" key="3">
    <source>
        <dbReference type="EMBL" id="MBO3734452.1"/>
    </source>
</evidence>
<keyword evidence="1" id="KW-0315">Glutamine amidotransferase</keyword>
<dbReference type="PRINTS" id="PR00097">
    <property type="entry name" value="ANTSNTHASEII"/>
</dbReference>
<dbReference type="Pfam" id="PF00117">
    <property type="entry name" value="GATase"/>
    <property type="match status" value="1"/>
</dbReference>
<dbReference type="CDD" id="cd01743">
    <property type="entry name" value="GATase1_Anthranilate_Synthase"/>
    <property type="match status" value="1"/>
</dbReference>
<dbReference type="InterPro" id="IPR029062">
    <property type="entry name" value="Class_I_gatase-like"/>
</dbReference>
<dbReference type="PROSITE" id="PS51273">
    <property type="entry name" value="GATASE_TYPE_1"/>
    <property type="match status" value="1"/>
</dbReference>
<feature type="domain" description="Glutamine amidotransferase" evidence="2">
    <location>
        <begin position="4"/>
        <end position="185"/>
    </location>
</feature>
<comment type="caution">
    <text evidence="3">The sequence shown here is derived from an EMBL/GenBank/DDBJ whole genome shotgun (WGS) entry which is preliminary data.</text>
</comment>
<protein>
    <submittedName>
        <fullName evidence="3">Aminodeoxychorismate/anthranilate synthase component II</fullName>
    </submittedName>
</protein>